<dbReference type="GO" id="GO:0005975">
    <property type="term" value="P:carbohydrate metabolic process"/>
    <property type="evidence" value="ECO:0007669"/>
    <property type="project" value="InterPro"/>
</dbReference>
<keyword evidence="3 4" id="KW-0413">Isomerase</keyword>
<dbReference type="RefSeq" id="WP_182844401.1">
    <property type="nucleotide sequence ID" value="NZ_BAAALP010000046.1"/>
</dbReference>
<reference evidence="6 7" key="1">
    <citation type="submission" date="2020-08" db="EMBL/GenBank/DDBJ databases">
        <title>Genomic Encyclopedia of Type Strains, Phase IV (KMG-IV): sequencing the most valuable type-strain genomes for metagenomic binning, comparative biology and taxonomic classification.</title>
        <authorList>
            <person name="Goeker M."/>
        </authorList>
    </citation>
    <scope>NUCLEOTIDE SEQUENCE [LARGE SCALE GENOMIC DNA]</scope>
    <source>
        <strain evidence="6 7">DSM 44197</strain>
    </source>
</reference>
<dbReference type="Pfam" id="PF01263">
    <property type="entry name" value="Aldose_epim"/>
    <property type="match status" value="1"/>
</dbReference>
<proteinExistence type="inferred from homology"/>
<evidence type="ECO:0000256" key="1">
    <source>
        <dbReference type="ARBA" id="ARBA00001096"/>
    </source>
</evidence>
<organism evidence="6 7">
    <name type="scientific">Actinomadura namibiensis</name>
    <dbReference type="NCBI Taxonomy" id="182080"/>
    <lineage>
        <taxon>Bacteria</taxon>
        <taxon>Bacillati</taxon>
        <taxon>Actinomycetota</taxon>
        <taxon>Actinomycetes</taxon>
        <taxon>Streptosporangiales</taxon>
        <taxon>Thermomonosporaceae</taxon>
        <taxon>Actinomadura</taxon>
    </lineage>
</organism>
<dbReference type="GO" id="GO:0047938">
    <property type="term" value="F:glucose-6-phosphate 1-epimerase activity"/>
    <property type="evidence" value="ECO:0007669"/>
    <property type="project" value="UniProtKB-UniRule"/>
</dbReference>
<dbReference type="Gene3D" id="2.70.98.10">
    <property type="match status" value="1"/>
</dbReference>
<keyword evidence="7" id="KW-1185">Reference proteome</keyword>
<comment type="similarity">
    <text evidence="2 4">Belongs to the glucose-6-phosphate 1-epimerase family.</text>
</comment>
<evidence type="ECO:0000256" key="5">
    <source>
        <dbReference type="PIRSR" id="PIRSR016020-1"/>
    </source>
</evidence>
<dbReference type="EC" id="5.1.3.15" evidence="4"/>
<accession>A0A7W3LPX4</accession>
<evidence type="ECO:0000313" key="7">
    <source>
        <dbReference type="Proteomes" id="UP000572680"/>
    </source>
</evidence>
<dbReference type="CDD" id="cd09020">
    <property type="entry name" value="D-hex-6-P-epi_like"/>
    <property type="match status" value="1"/>
</dbReference>
<dbReference type="InterPro" id="IPR011013">
    <property type="entry name" value="Gal_mutarotase_sf_dom"/>
</dbReference>
<evidence type="ECO:0000256" key="2">
    <source>
        <dbReference type="ARBA" id="ARBA00005866"/>
    </source>
</evidence>
<dbReference type="InterPro" id="IPR014718">
    <property type="entry name" value="GH-type_carb-bd"/>
</dbReference>
<dbReference type="EMBL" id="JACJIA010000004">
    <property type="protein sequence ID" value="MBA8952130.1"/>
    <property type="molecule type" value="Genomic_DNA"/>
</dbReference>
<gene>
    <name evidence="6" type="ORF">HNR61_003770</name>
</gene>
<dbReference type="GO" id="GO:0030246">
    <property type="term" value="F:carbohydrate binding"/>
    <property type="evidence" value="ECO:0007669"/>
    <property type="project" value="UniProtKB-UniRule"/>
</dbReference>
<dbReference type="AlphaFoldDB" id="A0A7W3LPX4"/>
<evidence type="ECO:0000313" key="6">
    <source>
        <dbReference type="EMBL" id="MBA8952130.1"/>
    </source>
</evidence>
<evidence type="ECO:0000256" key="3">
    <source>
        <dbReference type="ARBA" id="ARBA00023235"/>
    </source>
</evidence>
<dbReference type="PANTHER" id="PTHR11122">
    <property type="entry name" value="APOSPORY-ASSOCIATED PROTEIN C-RELATED"/>
    <property type="match status" value="1"/>
</dbReference>
<dbReference type="InterPro" id="IPR025532">
    <property type="entry name" value="G6P_1-epimerase"/>
</dbReference>
<feature type="active site" evidence="5">
    <location>
        <position position="266"/>
    </location>
</feature>
<comment type="caution">
    <text evidence="6">The sequence shown here is derived from an EMBL/GenBank/DDBJ whole genome shotgun (WGS) entry which is preliminary data.</text>
</comment>
<dbReference type="PANTHER" id="PTHR11122:SF13">
    <property type="entry name" value="GLUCOSE-6-PHOSPHATE 1-EPIMERASE"/>
    <property type="match status" value="1"/>
</dbReference>
<comment type="catalytic activity">
    <reaction evidence="1">
        <text>alpha-D-glucose 6-phosphate = beta-D-glucose 6-phosphate</text>
        <dbReference type="Rhea" id="RHEA:16249"/>
        <dbReference type="ChEBI" id="CHEBI:58225"/>
        <dbReference type="ChEBI" id="CHEBI:58247"/>
        <dbReference type="EC" id="5.1.3.15"/>
    </reaction>
</comment>
<name>A0A7W3LPX4_ACTNM</name>
<dbReference type="SUPFAM" id="SSF74650">
    <property type="entry name" value="Galactose mutarotase-like"/>
    <property type="match status" value="1"/>
</dbReference>
<protein>
    <recommendedName>
        <fullName evidence="4">Putative glucose-6-phosphate 1-epimerase</fullName>
        <ecNumber evidence="4">5.1.3.15</ecNumber>
    </recommendedName>
</protein>
<dbReference type="GO" id="GO:0005737">
    <property type="term" value="C:cytoplasm"/>
    <property type="evidence" value="ECO:0007669"/>
    <property type="project" value="TreeGrafter"/>
</dbReference>
<sequence length="293" mass="31915">MTENTVDAFSLPVLERRSPSLTLRRLADLPVVVVEHPEARAALTLQGAQLIAWQPAGERPVLWLSGASAFREGKAVRGGVPICWPWFGPVSSPSHGFARISAWTLDAHEETAGAVHLTLTLRSDARTRELWPHDFTLTARFTLGRKCEITLTAEGDHTSTGALHSYFRVGAADQVSVSGLGDHYIDKVRDGAEGVQRGDLTFPGHVDRIYTRPQDAALVRDPTLGRTIEVRHHDASDAVAWNPGAKLSTEMADVPDDGYTEFVCVETARITRPLTTTENTPTAFGVALSLEHP</sequence>
<evidence type="ECO:0000256" key="4">
    <source>
        <dbReference type="PIRNR" id="PIRNR016020"/>
    </source>
</evidence>
<dbReference type="Proteomes" id="UP000572680">
    <property type="component" value="Unassembled WGS sequence"/>
</dbReference>
<feature type="active site" evidence="5">
    <location>
        <position position="164"/>
    </location>
</feature>
<dbReference type="InterPro" id="IPR008183">
    <property type="entry name" value="Aldose_1/G6P_1-epimerase"/>
</dbReference>
<dbReference type="PIRSF" id="PIRSF016020">
    <property type="entry name" value="PHexose_mutarotase"/>
    <property type="match status" value="1"/>
</dbReference>